<dbReference type="Gene3D" id="1.20.1250.20">
    <property type="entry name" value="MFS general substrate transporter like domains"/>
    <property type="match status" value="1"/>
</dbReference>
<keyword evidence="1" id="KW-0812">Transmembrane</keyword>
<feature type="transmembrane region" description="Helical" evidence="1">
    <location>
        <begin position="40"/>
        <end position="60"/>
    </location>
</feature>
<dbReference type="InterPro" id="IPR036259">
    <property type="entry name" value="MFS_trans_sf"/>
</dbReference>
<feature type="transmembrane region" description="Helical" evidence="1">
    <location>
        <begin position="87"/>
        <end position="108"/>
    </location>
</feature>
<comment type="caution">
    <text evidence="2">The sequence shown here is derived from an EMBL/GenBank/DDBJ whole genome shotgun (WGS) entry which is preliminary data.</text>
</comment>
<keyword evidence="3" id="KW-1185">Reference proteome</keyword>
<name>A0ABU1ITU0_9BACL</name>
<feature type="transmembrane region" description="Helical" evidence="1">
    <location>
        <begin position="114"/>
        <end position="131"/>
    </location>
</feature>
<evidence type="ECO:0000256" key="1">
    <source>
        <dbReference type="SAM" id="Phobius"/>
    </source>
</evidence>
<reference evidence="2 3" key="1">
    <citation type="submission" date="2023-07" db="EMBL/GenBank/DDBJ databases">
        <title>Genomic Encyclopedia of Type Strains, Phase IV (KMG-IV): sequencing the most valuable type-strain genomes for metagenomic binning, comparative biology and taxonomic classification.</title>
        <authorList>
            <person name="Goeker M."/>
        </authorList>
    </citation>
    <scope>NUCLEOTIDE SEQUENCE [LARGE SCALE GENOMIC DNA]</scope>
    <source>
        <strain evidence="2 3">DSM 22170</strain>
    </source>
</reference>
<keyword evidence="1" id="KW-0472">Membrane</keyword>
<proteinExistence type="predicted"/>
<evidence type="ECO:0000313" key="3">
    <source>
        <dbReference type="Proteomes" id="UP001185028"/>
    </source>
</evidence>
<evidence type="ECO:0000313" key="2">
    <source>
        <dbReference type="EMBL" id="MDR6242665.1"/>
    </source>
</evidence>
<gene>
    <name evidence="2" type="ORF">JOC58_000549</name>
</gene>
<dbReference type="Proteomes" id="UP001185028">
    <property type="component" value="Unassembled WGS sequence"/>
</dbReference>
<protein>
    <submittedName>
        <fullName evidence="2">Uncharacterized protein</fullName>
    </submittedName>
</protein>
<sequence length="335" mass="38714">MHTFRQIRLGEWYGYLIASLGVLVMASLIVAVGYYNGWGFLLVVAIVGFVMYAVFAYFALLKNERTYDYEPHQGFTYYRMPEKTKMILSWTGFACSVILLFVYCFDASFDRWTFLYGIVIAFLFPGVYYWLKEKTYHDIRTQIACAEILYAYGVLTPDERIYAAYGNISTEAWLALANDQPQSIDWIDYEPNEVQTPLHLLVVTDEELIMCTQHPDEEFMFSTIPLAYIQQLYVSSASYKKVGGESGPKMNKQMIVIGDGEDHQYHFQFSSRLYSGLSLFVSELLACMDDAHLREFDEDELPERDHPDYVPLEDFPMLSSTEEEYVPFSVQPSSV</sequence>
<accession>A0ABU1ITU0</accession>
<organism evidence="2 3">
    <name type="scientific">Paenibacillus hunanensis</name>
    <dbReference type="NCBI Taxonomy" id="539262"/>
    <lineage>
        <taxon>Bacteria</taxon>
        <taxon>Bacillati</taxon>
        <taxon>Bacillota</taxon>
        <taxon>Bacilli</taxon>
        <taxon>Bacillales</taxon>
        <taxon>Paenibacillaceae</taxon>
        <taxon>Paenibacillus</taxon>
    </lineage>
</organism>
<dbReference type="RefSeq" id="WP_188774176.1">
    <property type="nucleotide sequence ID" value="NZ_BMMB01000002.1"/>
</dbReference>
<keyword evidence="1" id="KW-1133">Transmembrane helix</keyword>
<feature type="transmembrane region" description="Helical" evidence="1">
    <location>
        <begin position="12"/>
        <end position="34"/>
    </location>
</feature>
<dbReference type="EMBL" id="JAVDQH010000002">
    <property type="protein sequence ID" value="MDR6242665.1"/>
    <property type="molecule type" value="Genomic_DNA"/>
</dbReference>